<dbReference type="InterPro" id="IPR036291">
    <property type="entry name" value="NAD(P)-bd_dom_sf"/>
</dbReference>
<dbReference type="PANTHER" id="PTHR43161:SF23">
    <property type="entry name" value="(R,R)-BUTANEDIOL DEHYDROGENASE-RELATED"/>
    <property type="match status" value="1"/>
</dbReference>
<evidence type="ECO:0000313" key="11">
    <source>
        <dbReference type="Proteomes" id="UP000465302"/>
    </source>
</evidence>
<gene>
    <name evidence="9" type="ORF">CQY20_01595</name>
    <name evidence="8" type="ORF">MAGR_41390</name>
</gene>
<evidence type="ECO:0000259" key="7">
    <source>
        <dbReference type="Pfam" id="PF08240"/>
    </source>
</evidence>
<dbReference type="EMBL" id="BLKS01000001">
    <property type="protein sequence ID" value="GFG52698.1"/>
    <property type="molecule type" value="Genomic_DNA"/>
</dbReference>
<dbReference type="PANTHER" id="PTHR43161">
    <property type="entry name" value="SORBITOL DEHYDROGENASE"/>
    <property type="match status" value="1"/>
</dbReference>
<evidence type="ECO:0000259" key="6">
    <source>
        <dbReference type="Pfam" id="PF00107"/>
    </source>
</evidence>
<dbReference type="Pfam" id="PF00107">
    <property type="entry name" value="ADH_zinc_N"/>
    <property type="match status" value="1"/>
</dbReference>
<dbReference type="InterPro" id="IPR013149">
    <property type="entry name" value="ADH-like_C"/>
</dbReference>
<reference evidence="9 10" key="1">
    <citation type="submission" date="2017-10" db="EMBL/GenBank/DDBJ databases">
        <title>The new phylogeny of genus Mycobacterium.</title>
        <authorList>
            <person name="Tortoli E."/>
            <person name="Trovato A."/>
            <person name="Cirillo D.M."/>
        </authorList>
    </citation>
    <scope>NUCLEOTIDE SEQUENCE [LARGE SCALE GENOMIC DNA]</scope>
    <source>
        <strain evidence="9 10">CCUG37673</strain>
    </source>
</reference>
<evidence type="ECO:0000256" key="4">
    <source>
        <dbReference type="ARBA" id="ARBA00022833"/>
    </source>
</evidence>
<organism evidence="9 10">
    <name type="scientific">Mycolicibacterium agri</name>
    <name type="common">Mycobacterium agri</name>
    <dbReference type="NCBI Taxonomy" id="36811"/>
    <lineage>
        <taxon>Bacteria</taxon>
        <taxon>Bacillati</taxon>
        <taxon>Actinomycetota</taxon>
        <taxon>Actinomycetes</taxon>
        <taxon>Mycobacteriales</taxon>
        <taxon>Mycobacteriaceae</taxon>
        <taxon>Mycolicibacterium</taxon>
    </lineage>
</organism>
<comment type="similarity">
    <text evidence="2">Belongs to the zinc-containing alcohol dehydrogenase family.</text>
</comment>
<dbReference type="OrthoDB" id="9797931at2"/>
<evidence type="ECO:0000256" key="1">
    <source>
        <dbReference type="ARBA" id="ARBA00001947"/>
    </source>
</evidence>
<evidence type="ECO:0000313" key="9">
    <source>
        <dbReference type="EMBL" id="PEG42714.1"/>
    </source>
</evidence>
<evidence type="ECO:0000256" key="5">
    <source>
        <dbReference type="ARBA" id="ARBA00023002"/>
    </source>
</evidence>
<comment type="caution">
    <text evidence="9">The sequence shown here is derived from an EMBL/GenBank/DDBJ whole genome shotgun (WGS) entry which is preliminary data.</text>
</comment>
<keyword evidence="5" id="KW-0560">Oxidoreductase</keyword>
<comment type="cofactor">
    <cofactor evidence="1">
        <name>Zn(2+)</name>
        <dbReference type="ChEBI" id="CHEBI:29105"/>
    </cofactor>
</comment>
<keyword evidence="4" id="KW-0862">Zinc</keyword>
<proteinExistence type="inferred from homology"/>
<sequence length="343" mass="35160">MTVQAVVYASPGRLELQDRPDPTPAHDEALLAVSHVGVCGTDLLVWEGGLERVRPPVVLGHEFSASIIEVPPDTGLRPGQPVVVEPLLSCGECTPCRTGNSHVCVRLGLVGIDVDGAAAPTVAVPARRLHPVPEALGLREAALAEPTAVACHMVNRAAVTPGMTVLVVGGGPIGVLVGLVAHANGAGLVVVSEPNKHRRAIAESVGLLTSSPDDEPVDQLAARAGADGFDVAFELTGLGVGLQTAIAAARVRGTVLLGGLPHGAITAATAPAVLKELELRGSRVYRSADFKTALTLLADGRVPAKHLITKVVALDQAIDGAFKAIRDDKAEMKVLIDVGGDAS</sequence>
<dbReference type="GO" id="GO:0016491">
    <property type="term" value="F:oxidoreductase activity"/>
    <property type="evidence" value="ECO:0007669"/>
    <property type="project" value="UniProtKB-KW"/>
</dbReference>
<dbReference type="InterPro" id="IPR013154">
    <property type="entry name" value="ADH-like_N"/>
</dbReference>
<dbReference type="SUPFAM" id="SSF51735">
    <property type="entry name" value="NAD(P)-binding Rossmann-fold domains"/>
    <property type="match status" value="1"/>
</dbReference>
<keyword evidence="10" id="KW-1185">Reference proteome</keyword>
<reference evidence="8" key="3">
    <citation type="submission" date="2020-02" db="EMBL/GenBank/DDBJ databases">
        <authorList>
            <person name="Matsumoto Y."/>
            <person name="Motooka D."/>
            <person name="Nakamura S."/>
        </authorList>
    </citation>
    <scope>NUCLEOTIDE SEQUENCE</scope>
    <source>
        <strain evidence="8">JCM 6377</strain>
    </source>
</reference>
<dbReference type="AlphaFoldDB" id="A0A2A7NFK4"/>
<dbReference type="InterPro" id="IPR011032">
    <property type="entry name" value="GroES-like_sf"/>
</dbReference>
<dbReference type="Proteomes" id="UP000465302">
    <property type="component" value="Unassembled WGS sequence"/>
</dbReference>
<feature type="domain" description="Alcohol dehydrogenase-like N-terminal" evidence="7">
    <location>
        <begin position="27"/>
        <end position="134"/>
    </location>
</feature>
<evidence type="ECO:0000256" key="2">
    <source>
        <dbReference type="ARBA" id="ARBA00008072"/>
    </source>
</evidence>
<dbReference type="Proteomes" id="UP000220914">
    <property type="component" value="Unassembled WGS sequence"/>
</dbReference>
<feature type="domain" description="Alcohol dehydrogenase-like C-terminal" evidence="6">
    <location>
        <begin position="172"/>
        <end position="298"/>
    </location>
</feature>
<evidence type="ECO:0000313" key="10">
    <source>
        <dbReference type="Proteomes" id="UP000220914"/>
    </source>
</evidence>
<evidence type="ECO:0000256" key="3">
    <source>
        <dbReference type="ARBA" id="ARBA00022723"/>
    </source>
</evidence>
<name>A0A2A7NFK4_MYCAG</name>
<dbReference type="SUPFAM" id="SSF50129">
    <property type="entry name" value="GroES-like"/>
    <property type="match status" value="1"/>
</dbReference>
<dbReference type="Gene3D" id="3.40.50.720">
    <property type="entry name" value="NAD(P)-binding Rossmann-like Domain"/>
    <property type="match status" value="1"/>
</dbReference>
<dbReference type="Pfam" id="PF08240">
    <property type="entry name" value="ADH_N"/>
    <property type="match status" value="1"/>
</dbReference>
<protein>
    <submittedName>
        <fullName evidence="9">Zn-dependent alcohol dehydrogenase</fullName>
    </submittedName>
</protein>
<evidence type="ECO:0000313" key="8">
    <source>
        <dbReference type="EMBL" id="GFG52698.1"/>
    </source>
</evidence>
<dbReference type="Gene3D" id="3.90.180.10">
    <property type="entry name" value="Medium-chain alcohol dehydrogenases, catalytic domain"/>
    <property type="match status" value="1"/>
</dbReference>
<reference evidence="8 11" key="2">
    <citation type="journal article" date="2019" name="Emerg. Microbes Infect.">
        <title>Comprehensive subspecies identification of 175 nontuberculous mycobacteria species based on 7547 genomic profiles.</title>
        <authorList>
            <person name="Matsumoto Y."/>
            <person name="Kinjo T."/>
            <person name="Motooka D."/>
            <person name="Nabeya D."/>
            <person name="Jung N."/>
            <person name="Uechi K."/>
            <person name="Horii T."/>
            <person name="Iida T."/>
            <person name="Fujita J."/>
            <person name="Nakamura S."/>
        </authorList>
    </citation>
    <scope>NUCLEOTIDE SEQUENCE [LARGE SCALE GENOMIC DNA]</scope>
    <source>
        <strain evidence="8 11">JCM 6377</strain>
    </source>
</reference>
<dbReference type="EMBL" id="PDCP01000002">
    <property type="protein sequence ID" value="PEG42714.1"/>
    <property type="molecule type" value="Genomic_DNA"/>
</dbReference>
<accession>A0A2A7NFK4</accession>
<dbReference type="GO" id="GO:0046872">
    <property type="term" value="F:metal ion binding"/>
    <property type="evidence" value="ECO:0007669"/>
    <property type="project" value="UniProtKB-KW"/>
</dbReference>
<keyword evidence="3" id="KW-0479">Metal-binding</keyword>